<protein>
    <recommendedName>
        <fullName evidence="1">Interleukin-12 subunit alpha</fullName>
        <shortName evidence="1">IL-12A</shortName>
    </recommendedName>
</protein>
<feature type="chain" id="PRO_5013984928" description="Interleukin-12 subunit alpha" evidence="1">
    <location>
        <begin position="22"/>
        <end position="202"/>
    </location>
</feature>
<dbReference type="GeneID" id="106534924"/>
<comment type="similarity">
    <text evidence="1">Belongs to the IL-6 superfamily.</text>
</comment>
<dbReference type="GO" id="GO:0005143">
    <property type="term" value="F:interleukin-12 receptor binding"/>
    <property type="evidence" value="ECO:0007669"/>
    <property type="project" value="InterPro"/>
</dbReference>
<evidence type="ECO:0000313" key="3">
    <source>
        <dbReference type="RefSeq" id="XP_013887184.1"/>
    </source>
</evidence>
<organism evidence="2 3">
    <name type="scientific">Austrofundulus limnaeus</name>
    <name type="common">Annual killifish</name>
    <dbReference type="NCBI Taxonomy" id="52670"/>
    <lineage>
        <taxon>Eukaryota</taxon>
        <taxon>Metazoa</taxon>
        <taxon>Chordata</taxon>
        <taxon>Craniata</taxon>
        <taxon>Vertebrata</taxon>
        <taxon>Euteleostomi</taxon>
        <taxon>Actinopterygii</taxon>
        <taxon>Neopterygii</taxon>
        <taxon>Teleostei</taxon>
        <taxon>Neoteleostei</taxon>
        <taxon>Acanthomorphata</taxon>
        <taxon>Ovalentaria</taxon>
        <taxon>Atherinomorphae</taxon>
        <taxon>Cyprinodontiformes</taxon>
        <taxon>Rivulidae</taxon>
        <taxon>Austrofundulus</taxon>
    </lineage>
</organism>
<dbReference type="Gene3D" id="1.20.1250.10">
    <property type="match status" value="1"/>
</dbReference>
<dbReference type="KEGG" id="alim:106534924"/>
<dbReference type="OrthoDB" id="9893660at2759"/>
<feature type="non-terminal residue" evidence="3">
    <location>
        <position position="1"/>
    </location>
</feature>
<keyword evidence="1" id="KW-1015">Disulfide bond</keyword>
<dbReference type="RefSeq" id="XP_013887184.1">
    <property type="nucleotide sequence ID" value="XM_014031730.1"/>
</dbReference>
<accession>A0A2I4D4Q2</accession>
<sequence length="202" mass="22648">FLSYFCLFPDFSSALTLLVLSSPIPQVKQSLPQTGGEQMMDSCVFYAEKLLRNITDTLTQTKLFSGIDCRKQNMELNLETSTPSVCSPRTSTCSGSTKSEFDEESCLMNIGADLTHYHNLLSAQPDPDNLLNLSVLSSLRELMENCFKESLPTKLAPRKDAVDTTRNFNERLSLCKVLRGFQVRTITINRAISYMNSGEHLQ</sequence>
<dbReference type="GO" id="GO:0005615">
    <property type="term" value="C:extracellular space"/>
    <property type="evidence" value="ECO:0007669"/>
    <property type="project" value="UniProtKB-KW"/>
</dbReference>
<dbReference type="InterPro" id="IPR004281">
    <property type="entry name" value="IL-12_alpha"/>
</dbReference>
<evidence type="ECO:0000256" key="1">
    <source>
        <dbReference type="RuleBase" id="RU363133"/>
    </source>
</evidence>
<feature type="signal peptide" evidence="1">
    <location>
        <begin position="1"/>
        <end position="21"/>
    </location>
</feature>
<comment type="subcellular location">
    <subcellularLocation>
        <location evidence="1">Secreted</location>
    </subcellularLocation>
</comment>
<dbReference type="InParanoid" id="A0A2I4D4Q2"/>
<proteinExistence type="inferred from homology"/>
<evidence type="ECO:0000313" key="2">
    <source>
        <dbReference type="Proteomes" id="UP000192220"/>
    </source>
</evidence>
<keyword evidence="1" id="KW-0964">Secreted</keyword>
<name>A0A2I4D4Q2_AUSLI</name>
<dbReference type="GO" id="GO:0006955">
    <property type="term" value="P:immune response"/>
    <property type="evidence" value="ECO:0007669"/>
    <property type="project" value="InterPro"/>
</dbReference>
<dbReference type="Pfam" id="PF03039">
    <property type="entry name" value="IL12"/>
    <property type="match status" value="1"/>
</dbReference>
<gene>
    <name evidence="3" type="primary">LOC106534924</name>
    <name evidence="1" type="synonym">IL12A</name>
</gene>
<dbReference type="SUPFAM" id="SSF47266">
    <property type="entry name" value="4-helical cytokines"/>
    <property type="match status" value="1"/>
</dbReference>
<keyword evidence="1" id="KW-0732">Signal</keyword>
<comment type="subunit">
    <text evidence="1">Heterodimer with IL12B; disulfide-linked. The heterodimer is known as interleukin IL-12.</text>
</comment>
<dbReference type="InterPro" id="IPR009079">
    <property type="entry name" value="4_helix_cytokine-like_core"/>
</dbReference>
<dbReference type="GO" id="GO:0005125">
    <property type="term" value="F:cytokine activity"/>
    <property type="evidence" value="ECO:0007669"/>
    <property type="project" value="UniProtKB-KW"/>
</dbReference>
<dbReference type="Proteomes" id="UP000192220">
    <property type="component" value="Unplaced"/>
</dbReference>
<reference evidence="3" key="1">
    <citation type="submission" date="2025-08" db="UniProtKB">
        <authorList>
            <consortium name="RefSeq"/>
        </authorList>
    </citation>
    <scope>IDENTIFICATION</scope>
    <source>
        <strain evidence="3">Quisiro</strain>
        <tissue evidence="3">Liver</tissue>
    </source>
</reference>
<dbReference type="GO" id="GO:0008083">
    <property type="term" value="F:growth factor activity"/>
    <property type="evidence" value="ECO:0007669"/>
    <property type="project" value="UniProtKB-KW"/>
</dbReference>
<keyword evidence="1" id="KW-0339">Growth factor</keyword>
<keyword evidence="1" id="KW-0202">Cytokine</keyword>
<dbReference type="AlphaFoldDB" id="A0A2I4D4Q2"/>
<keyword evidence="2" id="KW-1185">Reference proteome</keyword>